<organism evidence="4 5">
    <name type="scientific">Cinnamomum micranthum f. kanehirae</name>
    <dbReference type="NCBI Taxonomy" id="337451"/>
    <lineage>
        <taxon>Eukaryota</taxon>
        <taxon>Viridiplantae</taxon>
        <taxon>Streptophyta</taxon>
        <taxon>Embryophyta</taxon>
        <taxon>Tracheophyta</taxon>
        <taxon>Spermatophyta</taxon>
        <taxon>Magnoliopsida</taxon>
        <taxon>Magnoliidae</taxon>
        <taxon>Laurales</taxon>
        <taxon>Lauraceae</taxon>
        <taxon>Cinnamomum</taxon>
    </lineage>
</organism>
<keyword evidence="2" id="KW-0732">Signal</keyword>
<keyword evidence="5" id="KW-1185">Reference proteome</keyword>
<feature type="region of interest" description="Disordered" evidence="1">
    <location>
        <begin position="240"/>
        <end position="259"/>
    </location>
</feature>
<sequence length="494" mass="55038">MRAKMRVAVLALLLLVLCVGEIMAYKYEEGEGGEEEREIGARDGLFMLRNSKKMVKTNAGEVRVLKSYRSRGMLTPLHVGFINMEPNSLFIPQYIDASLILFIRRGQLRIGWIYKDELVQKDLKTGDVYRIPAGSAFYMENTGKGQRLQIICSIDSSEGIGAGIFQSFYIGGGTYPTSVLAGFDRRTLATAFNVTYEELSTVMRGLYDGPIIYMEGSHQPRELAAYMQSLLRKTQNQVAWEDDDDNEEHKNQTPAQKQQPIKWSLRKLLNSFFGSQEEQKQQQQKQQNVDYPDSYNLYDRKPDFQNDYGWSLALDGDDYAPLRKSGVGVYLVNLTAGSMMAPHVNPTATEYGVVLKGEGTIQVVFPNGTLAMSVDVAEGDAFWVPRYFPFCQIASRSGPMEFFGFTTSARKNRPQFLAGVSSMLKSMKGPELAAAMGTTEEKLDRIIDAQGQSVILPPKAPAAPPKEGGGGGEGRREGKEGTHLYGEMLMDMMI</sequence>
<dbReference type="InterPro" id="IPR050253">
    <property type="entry name" value="Seed_Storage-Functional"/>
</dbReference>
<feature type="chain" id="PRO_5019357217" evidence="2">
    <location>
        <begin position="25"/>
        <end position="494"/>
    </location>
</feature>
<evidence type="ECO:0000256" key="1">
    <source>
        <dbReference type="SAM" id="MobiDB-lite"/>
    </source>
</evidence>
<dbReference type="OrthoDB" id="2019862at2759"/>
<dbReference type="AlphaFoldDB" id="A0A443PXU2"/>
<gene>
    <name evidence="4" type="ORF">CKAN_02493100</name>
</gene>
<proteinExistence type="predicted"/>
<dbReference type="PANTHER" id="PTHR31189">
    <property type="entry name" value="OS03G0336100 PROTEIN-RELATED"/>
    <property type="match status" value="1"/>
</dbReference>
<evidence type="ECO:0000313" key="4">
    <source>
        <dbReference type="EMBL" id="RWR95580.1"/>
    </source>
</evidence>
<evidence type="ECO:0000256" key="2">
    <source>
        <dbReference type="SAM" id="SignalP"/>
    </source>
</evidence>
<dbReference type="SUPFAM" id="SSF51182">
    <property type="entry name" value="RmlC-like cupins"/>
    <property type="match status" value="1"/>
</dbReference>
<comment type="caution">
    <text evidence="4">The sequence shown here is derived from an EMBL/GenBank/DDBJ whole genome shotgun (WGS) entry which is preliminary data.</text>
</comment>
<dbReference type="Pfam" id="PF00190">
    <property type="entry name" value="Cupin_1"/>
    <property type="match status" value="2"/>
</dbReference>
<evidence type="ECO:0000259" key="3">
    <source>
        <dbReference type="SMART" id="SM00835"/>
    </source>
</evidence>
<dbReference type="InterPro" id="IPR006045">
    <property type="entry name" value="Cupin_1"/>
</dbReference>
<dbReference type="STRING" id="337451.A0A443PXU2"/>
<feature type="region of interest" description="Disordered" evidence="1">
    <location>
        <begin position="454"/>
        <end position="483"/>
    </location>
</feature>
<dbReference type="CDD" id="cd02245">
    <property type="entry name" value="cupin_7S_vicilin-like_C"/>
    <property type="match status" value="1"/>
</dbReference>
<accession>A0A443PXU2</accession>
<dbReference type="Proteomes" id="UP000283530">
    <property type="component" value="Unassembled WGS sequence"/>
</dbReference>
<dbReference type="InterPro" id="IPR011051">
    <property type="entry name" value="RmlC_Cupin_sf"/>
</dbReference>
<feature type="domain" description="Cupin type-1" evidence="3">
    <location>
        <begin position="295"/>
        <end position="444"/>
    </location>
</feature>
<name>A0A443PXU2_9MAGN</name>
<dbReference type="PANTHER" id="PTHR31189:SF2">
    <property type="entry name" value="RMLC-LIKE CUPINS SUPERFAMILY PROTEIN"/>
    <property type="match status" value="1"/>
</dbReference>
<feature type="compositionally biased region" description="Basic and acidic residues" evidence="1">
    <location>
        <begin position="473"/>
        <end position="482"/>
    </location>
</feature>
<dbReference type="EMBL" id="QPKB01000011">
    <property type="protein sequence ID" value="RWR95580.1"/>
    <property type="molecule type" value="Genomic_DNA"/>
</dbReference>
<reference evidence="4 5" key="1">
    <citation type="journal article" date="2019" name="Nat. Plants">
        <title>Stout camphor tree genome fills gaps in understanding of flowering plant genome evolution.</title>
        <authorList>
            <person name="Chaw S.M."/>
            <person name="Liu Y.C."/>
            <person name="Wu Y.W."/>
            <person name="Wang H.Y."/>
            <person name="Lin C.I."/>
            <person name="Wu C.S."/>
            <person name="Ke H.M."/>
            <person name="Chang L.Y."/>
            <person name="Hsu C.Y."/>
            <person name="Yang H.T."/>
            <person name="Sudianto E."/>
            <person name="Hsu M.H."/>
            <person name="Wu K.P."/>
            <person name="Wang L.N."/>
            <person name="Leebens-Mack J.H."/>
            <person name="Tsai I.J."/>
        </authorList>
    </citation>
    <scope>NUCLEOTIDE SEQUENCE [LARGE SCALE GENOMIC DNA]</scope>
    <source>
        <strain evidence="5">cv. Chaw 1501</strain>
        <tissue evidence="4">Young leaves</tissue>
    </source>
</reference>
<dbReference type="Gene3D" id="2.60.120.10">
    <property type="entry name" value="Jelly Rolls"/>
    <property type="match status" value="2"/>
</dbReference>
<feature type="domain" description="Cupin type-1" evidence="3">
    <location>
        <begin position="46"/>
        <end position="200"/>
    </location>
</feature>
<feature type="signal peptide" evidence="2">
    <location>
        <begin position="1"/>
        <end position="24"/>
    </location>
</feature>
<dbReference type="SMART" id="SM00835">
    <property type="entry name" value="Cupin_1"/>
    <property type="match status" value="2"/>
</dbReference>
<dbReference type="InterPro" id="IPR014710">
    <property type="entry name" value="RmlC-like_jellyroll"/>
</dbReference>
<dbReference type="CDD" id="cd02244">
    <property type="entry name" value="cupin_7S_vicilin-like_N"/>
    <property type="match status" value="1"/>
</dbReference>
<protein>
    <submittedName>
        <fullName evidence="4">Cupin 1</fullName>
    </submittedName>
</protein>
<evidence type="ECO:0000313" key="5">
    <source>
        <dbReference type="Proteomes" id="UP000283530"/>
    </source>
</evidence>